<dbReference type="AlphaFoldDB" id="A0AAE0S0V7"/>
<dbReference type="Proteomes" id="UP001195483">
    <property type="component" value="Unassembled WGS sequence"/>
</dbReference>
<evidence type="ECO:0000313" key="2">
    <source>
        <dbReference type="EMBL" id="KAK3583058.1"/>
    </source>
</evidence>
<feature type="compositionally biased region" description="Polar residues" evidence="1">
    <location>
        <begin position="32"/>
        <end position="45"/>
    </location>
</feature>
<name>A0AAE0S0V7_9BIVA</name>
<accession>A0AAE0S0V7</accession>
<feature type="region of interest" description="Disordered" evidence="1">
    <location>
        <begin position="22"/>
        <end position="45"/>
    </location>
</feature>
<evidence type="ECO:0000313" key="3">
    <source>
        <dbReference type="Proteomes" id="UP001195483"/>
    </source>
</evidence>
<evidence type="ECO:0000256" key="1">
    <source>
        <dbReference type="SAM" id="MobiDB-lite"/>
    </source>
</evidence>
<reference evidence="2" key="1">
    <citation type="journal article" date="2021" name="Genome Biol. Evol.">
        <title>A High-Quality Reference Genome for a Parasitic Bivalve with Doubly Uniparental Inheritance (Bivalvia: Unionida).</title>
        <authorList>
            <person name="Smith C.H."/>
        </authorList>
    </citation>
    <scope>NUCLEOTIDE SEQUENCE</scope>
    <source>
        <strain evidence="2">CHS0354</strain>
    </source>
</reference>
<evidence type="ECO:0008006" key="4">
    <source>
        <dbReference type="Google" id="ProtNLM"/>
    </source>
</evidence>
<reference evidence="2" key="2">
    <citation type="journal article" date="2021" name="Genome Biol. Evol.">
        <title>Developing a high-quality reference genome for a parasitic bivalve with doubly uniparental inheritance (Bivalvia: Unionida).</title>
        <authorList>
            <person name="Smith C.H."/>
        </authorList>
    </citation>
    <scope>NUCLEOTIDE SEQUENCE</scope>
    <source>
        <strain evidence="2">CHS0354</strain>
        <tissue evidence="2">Mantle</tissue>
    </source>
</reference>
<protein>
    <recommendedName>
        <fullName evidence="4">ShKT domain-containing protein</fullName>
    </recommendedName>
</protein>
<gene>
    <name evidence="2" type="ORF">CHS0354_004003</name>
</gene>
<dbReference type="EMBL" id="JAEAOA010000312">
    <property type="protein sequence ID" value="KAK3583058.1"/>
    <property type="molecule type" value="Genomic_DNA"/>
</dbReference>
<organism evidence="2 3">
    <name type="scientific">Potamilus streckersoni</name>
    <dbReference type="NCBI Taxonomy" id="2493646"/>
    <lineage>
        <taxon>Eukaryota</taxon>
        <taxon>Metazoa</taxon>
        <taxon>Spiralia</taxon>
        <taxon>Lophotrochozoa</taxon>
        <taxon>Mollusca</taxon>
        <taxon>Bivalvia</taxon>
        <taxon>Autobranchia</taxon>
        <taxon>Heteroconchia</taxon>
        <taxon>Palaeoheterodonta</taxon>
        <taxon>Unionida</taxon>
        <taxon>Unionoidea</taxon>
        <taxon>Unionidae</taxon>
        <taxon>Ambleminae</taxon>
        <taxon>Lampsilini</taxon>
        <taxon>Potamilus</taxon>
    </lineage>
</organism>
<reference evidence="2" key="3">
    <citation type="submission" date="2023-05" db="EMBL/GenBank/DDBJ databases">
        <authorList>
            <person name="Smith C.H."/>
        </authorList>
    </citation>
    <scope>NUCLEOTIDE SEQUENCE</scope>
    <source>
        <strain evidence="2">CHS0354</strain>
        <tissue evidence="2">Mantle</tissue>
    </source>
</reference>
<proteinExistence type="predicted"/>
<keyword evidence="3" id="KW-1185">Reference proteome</keyword>
<comment type="caution">
    <text evidence="2">The sequence shown here is derived from an EMBL/GenBank/DDBJ whole genome shotgun (WGS) entry which is preliminary data.</text>
</comment>
<sequence length="116" mass="12874">MLPDTTSTLPDATSRMLRITENLTHEPIMSTDGPQQETTTGSTTPEQLSCFDVNSHCTLPDGNRSMCSDEVSAKMICAKTCGYCGTNRKRSMLQYTTNRSEDRTNNIKVAVRNYSI</sequence>